<name>A0A448WI41_9PLAT</name>
<dbReference type="EMBL" id="CAAALY010014660">
    <property type="protein sequence ID" value="VEL12397.1"/>
    <property type="molecule type" value="Genomic_DNA"/>
</dbReference>
<reference evidence="1" key="1">
    <citation type="submission" date="2018-11" db="EMBL/GenBank/DDBJ databases">
        <authorList>
            <consortium name="Pathogen Informatics"/>
        </authorList>
    </citation>
    <scope>NUCLEOTIDE SEQUENCE</scope>
</reference>
<proteinExistence type="predicted"/>
<protein>
    <submittedName>
        <fullName evidence="1">Uncharacterized protein</fullName>
    </submittedName>
</protein>
<gene>
    <name evidence="1" type="ORF">PXEA_LOCUS5837</name>
</gene>
<keyword evidence="2" id="KW-1185">Reference proteome</keyword>
<dbReference type="AlphaFoldDB" id="A0A448WI41"/>
<dbReference type="Proteomes" id="UP000784294">
    <property type="component" value="Unassembled WGS sequence"/>
</dbReference>
<comment type="caution">
    <text evidence="1">The sequence shown here is derived from an EMBL/GenBank/DDBJ whole genome shotgun (WGS) entry which is preliminary data.</text>
</comment>
<evidence type="ECO:0000313" key="1">
    <source>
        <dbReference type="EMBL" id="VEL12397.1"/>
    </source>
</evidence>
<accession>A0A448WI41</accession>
<evidence type="ECO:0000313" key="2">
    <source>
        <dbReference type="Proteomes" id="UP000784294"/>
    </source>
</evidence>
<organism evidence="1 2">
    <name type="scientific">Protopolystoma xenopodis</name>
    <dbReference type="NCBI Taxonomy" id="117903"/>
    <lineage>
        <taxon>Eukaryota</taxon>
        <taxon>Metazoa</taxon>
        <taxon>Spiralia</taxon>
        <taxon>Lophotrochozoa</taxon>
        <taxon>Platyhelminthes</taxon>
        <taxon>Monogenea</taxon>
        <taxon>Polyopisthocotylea</taxon>
        <taxon>Polystomatidea</taxon>
        <taxon>Polystomatidae</taxon>
        <taxon>Protopolystoma</taxon>
    </lineage>
</organism>
<sequence>MGNCGARAFSDIFAPHFQSDLTYQLQDLTSRQKSKMSSDYPQLPVSLKWSEACEENGKPNYIKFLNDLGITCLQSPPCTSTRRLCGTLTPSDKQRHQIHETASGKIELKESEQNRRELQLLSTNQEHCHIPTICQAEETSRPTIKDSDSSLSSGLLLQPPRLRRAYLLMKEAEDAVSCLIGKTKITGPHPNRPNSSALFRIWIGLSRLGEYTDLCHEGKGNQVIPSLGFKELH</sequence>